<evidence type="ECO:0000313" key="2">
    <source>
        <dbReference type="Proteomes" id="UP000184304"/>
    </source>
</evidence>
<dbReference type="EMBL" id="KV878180">
    <property type="protein sequence ID" value="OJI87987.1"/>
    <property type="molecule type" value="Genomic_DNA"/>
</dbReference>
<keyword evidence="2" id="KW-1185">Reference proteome</keyword>
<accession>A0A1L9NFE0</accession>
<sequence>MPFFPAACYLSFRANGKIKKSIPIWSFSFCTTLNDGSQARIREHSRGREITIFNTALIRLSNQIMADFAAQLYPFSFPSSVLITPQINLQAFILLDVPRAPITAPTLSLNPPCAAPGRVLISLSSLRLQSHHQLAASAIIVYHLRRVSLFQHCAHQLFWELDRVPIPANLRWNDY</sequence>
<gene>
    <name evidence="1" type="ORF">ASPTUDRAFT_393856</name>
</gene>
<dbReference type="AlphaFoldDB" id="A0A1L9NFE0"/>
<organism evidence="1 2">
    <name type="scientific">Aspergillus tubingensis (strain CBS 134.48)</name>
    <dbReference type="NCBI Taxonomy" id="767770"/>
    <lineage>
        <taxon>Eukaryota</taxon>
        <taxon>Fungi</taxon>
        <taxon>Dikarya</taxon>
        <taxon>Ascomycota</taxon>
        <taxon>Pezizomycotina</taxon>
        <taxon>Eurotiomycetes</taxon>
        <taxon>Eurotiomycetidae</taxon>
        <taxon>Eurotiales</taxon>
        <taxon>Aspergillaceae</taxon>
        <taxon>Aspergillus</taxon>
        <taxon>Aspergillus subgen. Circumdati</taxon>
    </lineage>
</organism>
<reference evidence="2" key="1">
    <citation type="journal article" date="2017" name="Genome Biol.">
        <title>Comparative genomics reveals high biological diversity and specific adaptations in the industrially and medically important fungal genus Aspergillus.</title>
        <authorList>
            <person name="de Vries R.P."/>
            <person name="Riley R."/>
            <person name="Wiebenga A."/>
            <person name="Aguilar-Osorio G."/>
            <person name="Amillis S."/>
            <person name="Uchima C.A."/>
            <person name="Anderluh G."/>
            <person name="Asadollahi M."/>
            <person name="Askin M."/>
            <person name="Barry K."/>
            <person name="Battaglia E."/>
            <person name="Bayram O."/>
            <person name="Benocci T."/>
            <person name="Braus-Stromeyer S.A."/>
            <person name="Caldana C."/>
            <person name="Canovas D."/>
            <person name="Cerqueira G.C."/>
            <person name="Chen F."/>
            <person name="Chen W."/>
            <person name="Choi C."/>
            <person name="Clum A."/>
            <person name="Dos Santos R.A."/>
            <person name="Damasio A.R."/>
            <person name="Diallinas G."/>
            <person name="Emri T."/>
            <person name="Fekete E."/>
            <person name="Flipphi M."/>
            <person name="Freyberg S."/>
            <person name="Gallo A."/>
            <person name="Gournas C."/>
            <person name="Habgood R."/>
            <person name="Hainaut M."/>
            <person name="Harispe M.L."/>
            <person name="Henrissat B."/>
            <person name="Hilden K.S."/>
            <person name="Hope R."/>
            <person name="Hossain A."/>
            <person name="Karabika E."/>
            <person name="Karaffa L."/>
            <person name="Karanyi Z."/>
            <person name="Krasevec N."/>
            <person name="Kuo A."/>
            <person name="Kusch H."/>
            <person name="LaButti K."/>
            <person name="Lagendijk E.L."/>
            <person name="Lapidus A."/>
            <person name="Levasseur A."/>
            <person name="Lindquist E."/>
            <person name="Lipzen A."/>
            <person name="Logrieco A.F."/>
            <person name="MacCabe A."/>
            <person name="Maekelae M.R."/>
            <person name="Malavazi I."/>
            <person name="Melin P."/>
            <person name="Meyer V."/>
            <person name="Mielnichuk N."/>
            <person name="Miskei M."/>
            <person name="Molnar A.P."/>
            <person name="Mule G."/>
            <person name="Ngan C.Y."/>
            <person name="Orejas M."/>
            <person name="Orosz E."/>
            <person name="Ouedraogo J.P."/>
            <person name="Overkamp K.M."/>
            <person name="Park H.-S."/>
            <person name="Perrone G."/>
            <person name="Piumi F."/>
            <person name="Punt P.J."/>
            <person name="Ram A.F."/>
            <person name="Ramon A."/>
            <person name="Rauscher S."/>
            <person name="Record E."/>
            <person name="Riano-Pachon D.M."/>
            <person name="Robert V."/>
            <person name="Roehrig J."/>
            <person name="Ruller R."/>
            <person name="Salamov A."/>
            <person name="Salih N.S."/>
            <person name="Samson R.A."/>
            <person name="Sandor E."/>
            <person name="Sanguinetti M."/>
            <person name="Schuetze T."/>
            <person name="Sepcic K."/>
            <person name="Shelest E."/>
            <person name="Sherlock G."/>
            <person name="Sophianopoulou V."/>
            <person name="Squina F.M."/>
            <person name="Sun H."/>
            <person name="Susca A."/>
            <person name="Todd R.B."/>
            <person name="Tsang A."/>
            <person name="Unkles S.E."/>
            <person name="van de Wiele N."/>
            <person name="van Rossen-Uffink D."/>
            <person name="Oliveira J.V."/>
            <person name="Vesth T.C."/>
            <person name="Visser J."/>
            <person name="Yu J.-H."/>
            <person name="Zhou M."/>
            <person name="Andersen M.R."/>
            <person name="Archer D.B."/>
            <person name="Baker S.E."/>
            <person name="Benoit I."/>
            <person name="Brakhage A.A."/>
            <person name="Braus G.H."/>
            <person name="Fischer R."/>
            <person name="Frisvad J.C."/>
            <person name="Goldman G.H."/>
            <person name="Houbraken J."/>
            <person name="Oakley B."/>
            <person name="Pocsi I."/>
            <person name="Scazzocchio C."/>
            <person name="Seiboth B."/>
            <person name="vanKuyk P.A."/>
            <person name="Wortman J."/>
            <person name="Dyer P.S."/>
            <person name="Grigoriev I.V."/>
        </authorList>
    </citation>
    <scope>NUCLEOTIDE SEQUENCE [LARGE SCALE GENOMIC DNA]</scope>
    <source>
        <strain evidence="2">CBS 134.48</strain>
    </source>
</reference>
<evidence type="ECO:0000313" key="1">
    <source>
        <dbReference type="EMBL" id="OJI87987.1"/>
    </source>
</evidence>
<dbReference type="VEuPathDB" id="FungiDB:ASPTUDRAFT_393856"/>
<protein>
    <submittedName>
        <fullName evidence="1">Uncharacterized protein</fullName>
    </submittedName>
</protein>
<name>A0A1L9NFE0_ASPTC</name>
<proteinExistence type="predicted"/>
<dbReference type="Proteomes" id="UP000184304">
    <property type="component" value="Unassembled WGS sequence"/>
</dbReference>